<name>Q21AG9_RHOPB</name>
<dbReference type="SMART" id="SM00926">
    <property type="entry name" value="Molybdop_Fe4S4"/>
    <property type="match status" value="1"/>
</dbReference>
<protein>
    <submittedName>
        <fullName evidence="6">Molybdopterin oxidoreductase</fullName>
    </submittedName>
</protein>
<dbReference type="PANTHER" id="PTHR43742:SF6">
    <property type="entry name" value="OXIDOREDUCTASE YYAE-RELATED"/>
    <property type="match status" value="1"/>
</dbReference>
<dbReference type="CDD" id="cd02766">
    <property type="entry name" value="MopB_3"/>
    <property type="match status" value="1"/>
</dbReference>
<dbReference type="Gene3D" id="3.40.228.10">
    <property type="entry name" value="Dimethylsulfoxide Reductase, domain 2"/>
    <property type="match status" value="1"/>
</dbReference>
<evidence type="ECO:0000256" key="2">
    <source>
        <dbReference type="ARBA" id="ARBA00022723"/>
    </source>
</evidence>
<dbReference type="SUPFAM" id="SSF53706">
    <property type="entry name" value="Formate dehydrogenase/DMSO reductase, domains 1-3"/>
    <property type="match status" value="1"/>
</dbReference>
<proteinExistence type="inferred from homology"/>
<gene>
    <name evidence="6" type="ordered locus">RPC_1053</name>
</gene>
<dbReference type="AlphaFoldDB" id="Q21AG9"/>
<dbReference type="PROSITE" id="PS51669">
    <property type="entry name" value="4FE4S_MOW_BIS_MGD"/>
    <property type="match status" value="1"/>
</dbReference>
<dbReference type="InterPro" id="IPR009010">
    <property type="entry name" value="Asp_de-COase-like_dom_sf"/>
</dbReference>
<evidence type="ECO:0000256" key="3">
    <source>
        <dbReference type="ARBA" id="ARBA00023004"/>
    </source>
</evidence>
<dbReference type="PANTHER" id="PTHR43742">
    <property type="entry name" value="TRIMETHYLAMINE-N-OXIDE REDUCTASE"/>
    <property type="match status" value="1"/>
</dbReference>
<keyword evidence="4" id="KW-0411">Iron-sulfur</keyword>
<reference evidence="6" key="1">
    <citation type="submission" date="2006-03" db="EMBL/GenBank/DDBJ databases">
        <title>Complete sequence of Rhodopseudomonas palustris BisB18.</title>
        <authorList>
            <consortium name="US DOE Joint Genome Institute"/>
            <person name="Copeland A."/>
            <person name="Lucas S."/>
            <person name="Lapidus A."/>
            <person name="Barry K."/>
            <person name="Detter J.C."/>
            <person name="Glavina del Rio T."/>
            <person name="Hammon N."/>
            <person name="Israni S."/>
            <person name="Dalin E."/>
            <person name="Tice H."/>
            <person name="Pitluck S."/>
            <person name="Chain P."/>
            <person name="Malfatti S."/>
            <person name="Shin M."/>
            <person name="Vergez L."/>
            <person name="Schmutz J."/>
            <person name="Larimer F."/>
            <person name="Land M."/>
            <person name="Hauser L."/>
            <person name="Pelletier D.A."/>
            <person name="Kyrpides N."/>
            <person name="Anderson I."/>
            <person name="Oda Y."/>
            <person name="Harwood C.S."/>
            <person name="Richardson P."/>
        </authorList>
    </citation>
    <scope>NUCLEOTIDE SEQUENCE [LARGE SCALE GENOMIC DNA]</scope>
    <source>
        <strain evidence="6">BisB18</strain>
    </source>
</reference>
<dbReference type="CDD" id="cd02786">
    <property type="entry name" value="MopB_CT_3"/>
    <property type="match status" value="1"/>
</dbReference>
<dbReference type="Gene3D" id="3.40.50.740">
    <property type="match status" value="1"/>
</dbReference>
<dbReference type="Pfam" id="PF01568">
    <property type="entry name" value="Molydop_binding"/>
    <property type="match status" value="1"/>
</dbReference>
<dbReference type="Gene3D" id="3.30.2070.10">
    <property type="entry name" value="Formate dehydrogenase/DMSO reductase"/>
    <property type="match status" value="1"/>
</dbReference>
<dbReference type="GO" id="GO:0016491">
    <property type="term" value="F:oxidoreductase activity"/>
    <property type="evidence" value="ECO:0007669"/>
    <property type="project" value="InterPro"/>
</dbReference>
<dbReference type="InterPro" id="IPR006656">
    <property type="entry name" value="Mopterin_OxRdtase"/>
</dbReference>
<dbReference type="GO" id="GO:0051536">
    <property type="term" value="F:iron-sulfur cluster binding"/>
    <property type="evidence" value="ECO:0007669"/>
    <property type="project" value="UniProtKB-KW"/>
</dbReference>
<keyword evidence="3" id="KW-0408">Iron</keyword>
<dbReference type="Gene3D" id="2.40.40.20">
    <property type="match status" value="1"/>
</dbReference>
<dbReference type="OrthoDB" id="9759518at2"/>
<dbReference type="eggNOG" id="COG0243">
    <property type="taxonomic scope" value="Bacteria"/>
</dbReference>
<evidence type="ECO:0000259" key="5">
    <source>
        <dbReference type="PROSITE" id="PS51669"/>
    </source>
</evidence>
<evidence type="ECO:0000256" key="1">
    <source>
        <dbReference type="ARBA" id="ARBA00010312"/>
    </source>
</evidence>
<dbReference type="InterPro" id="IPR050612">
    <property type="entry name" value="Prok_Mopterin_Oxidored"/>
</dbReference>
<sequence length="701" mass="77082">MNLMDVGSASKIRTGRSVCPHDCPSACALEIEMLDDHTVGRIRGAKQNSYTLGVICEKVARYAERIHHPDRLLHPLKRVGPKGSGAFARISWTEALDLTAAAFLKAERDHGAESVWPFYFAGTMGLVMRDGIERLRNAKGYSGMYATYCTPLSWSGYYAGVGRLSGVDPREMQRSDLIVVWGGNPVNTQVNVMTHIAIARKTRGAKLACVDVYDTGTMKQADIKLLIRPGTDGALACAVMHVLFRDGYADRGYLRQYTDCPEQFERHLGDKTPEWAARICDIPASEIEAFAALIGTTPRSFFRIGYGFTRSRNGAASMHAVSSIPAVTGAWRHEGGGALHTNSGMYKWDKTLIEGTDAGVPSGRMLDQSRIGAVLLGDPHDLQGGPPVTAMLVQNTNPASVAPDQTRVKQGLARDDLFLCVHEQFMTETARYADVVLPATMFLEHDDVYQSGGHQHIHFGRQLMPPPGECRSNHEVIKELARRVGAVHRGFAMTPRDIIDETLKASNRPDLERLDAENWLDVQPDFAVAHNIKGFGHPDGKFHFKADWNGAAAYLRTKQLGPWQDLPTFPDHCRLIEEATEDYPFRLTTSPARTFLNSTFNETASSVKREGRPTLLVHPDDLATLGLLCGDKVRVGSRRGVVTLHCRSHDGQRRGVLIAESIWPNDAHEDGCGINTLTGADQSAPAGGGSFHDNRVWLKKA</sequence>
<dbReference type="SUPFAM" id="SSF50692">
    <property type="entry name" value="ADC-like"/>
    <property type="match status" value="1"/>
</dbReference>
<dbReference type="Pfam" id="PF00384">
    <property type="entry name" value="Molybdopterin"/>
    <property type="match status" value="1"/>
</dbReference>
<evidence type="ECO:0000313" key="6">
    <source>
        <dbReference type="EMBL" id="ABD86617.1"/>
    </source>
</evidence>
<feature type="domain" description="4Fe-4S Mo/W bis-MGD-type" evidence="5">
    <location>
        <begin position="12"/>
        <end position="70"/>
    </location>
</feature>
<organism evidence="6">
    <name type="scientific">Rhodopseudomonas palustris (strain BisB18)</name>
    <dbReference type="NCBI Taxonomy" id="316056"/>
    <lineage>
        <taxon>Bacteria</taxon>
        <taxon>Pseudomonadati</taxon>
        <taxon>Pseudomonadota</taxon>
        <taxon>Alphaproteobacteria</taxon>
        <taxon>Hyphomicrobiales</taxon>
        <taxon>Nitrobacteraceae</taxon>
        <taxon>Rhodopseudomonas</taxon>
    </lineage>
</organism>
<dbReference type="GO" id="GO:0046872">
    <property type="term" value="F:metal ion binding"/>
    <property type="evidence" value="ECO:0007669"/>
    <property type="project" value="UniProtKB-KW"/>
</dbReference>
<dbReference type="HOGENOM" id="CLU_000422_13_3_5"/>
<dbReference type="Gene3D" id="2.20.25.90">
    <property type="entry name" value="ADC-like domains"/>
    <property type="match status" value="1"/>
</dbReference>
<dbReference type="RefSeq" id="WP_011471522.1">
    <property type="nucleotide sequence ID" value="NC_007925.1"/>
</dbReference>
<dbReference type="InterPro" id="IPR006963">
    <property type="entry name" value="Mopterin_OxRdtase_4Fe-4S_dom"/>
</dbReference>
<keyword evidence="2" id="KW-0479">Metal-binding</keyword>
<dbReference type="STRING" id="316056.RPC_1053"/>
<accession>Q21AG9</accession>
<dbReference type="EMBL" id="CP000301">
    <property type="protein sequence ID" value="ABD86617.1"/>
    <property type="molecule type" value="Genomic_DNA"/>
</dbReference>
<evidence type="ECO:0000256" key="4">
    <source>
        <dbReference type="ARBA" id="ARBA00023014"/>
    </source>
</evidence>
<comment type="similarity">
    <text evidence="1">Belongs to the prokaryotic molybdopterin-containing oxidoreductase family.</text>
</comment>
<dbReference type="Pfam" id="PF04879">
    <property type="entry name" value="Molybdop_Fe4S4"/>
    <property type="match status" value="1"/>
</dbReference>
<dbReference type="KEGG" id="rpc:RPC_1053"/>
<dbReference type="InterPro" id="IPR037920">
    <property type="entry name" value="YoaE_C"/>
</dbReference>
<dbReference type="InterPro" id="IPR006657">
    <property type="entry name" value="MoPterin_dinucl-bd_dom"/>
</dbReference>
<dbReference type="GO" id="GO:0043546">
    <property type="term" value="F:molybdopterin cofactor binding"/>
    <property type="evidence" value="ECO:0007669"/>
    <property type="project" value="InterPro"/>
</dbReference>